<dbReference type="InterPro" id="IPR057727">
    <property type="entry name" value="WCX_dom"/>
</dbReference>
<name>A0A147EPX3_9MICO</name>
<dbReference type="InterPro" id="IPR026881">
    <property type="entry name" value="WYL_dom"/>
</dbReference>
<dbReference type="PATRIC" id="fig|1079994.3.peg.826"/>
<evidence type="ECO:0000259" key="4">
    <source>
        <dbReference type="Pfam" id="PF25583"/>
    </source>
</evidence>
<evidence type="ECO:0000313" key="5">
    <source>
        <dbReference type="EMBL" id="KTR86564.1"/>
    </source>
</evidence>
<dbReference type="Pfam" id="PF25583">
    <property type="entry name" value="WCX"/>
    <property type="match status" value="1"/>
</dbReference>
<dbReference type="AlphaFoldDB" id="A0A147EPX3"/>
<evidence type="ECO:0000259" key="2">
    <source>
        <dbReference type="Pfam" id="PF13280"/>
    </source>
</evidence>
<proteinExistence type="predicted"/>
<feature type="domain" description="WYL" evidence="2">
    <location>
        <begin position="152"/>
        <end position="217"/>
    </location>
</feature>
<dbReference type="InterPro" id="IPR043839">
    <property type="entry name" value="PafC_HTH"/>
</dbReference>
<dbReference type="OrthoDB" id="3171994at2"/>
<feature type="domain" description="WCX" evidence="4">
    <location>
        <begin position="256"/>
        <end position="324"/>
    </location>
</feature>
<dbReference type="Pfam" id="PF13280">
    <property type="entry name" value="WYL"/>
    <property type="match status" value="1"/>
</dbReference>
<feature type="domain" description="PafC HTH" evidence="3">
    <location>
        <begin position="9"/>
        <end position="129"/>
    </location>
</feature>
<dbReference type="InterPro" id="IPR028349">
    <property type="entry name" value="PafC-like"/>
</dbReference>
<dbReference type="InterPro" id="IPR051534">
    <property type="entry name" value="CBASS_pafABC_assoc_protein"/>
</dbReference>
<comment type="caution">
    <text evidence="5">The sequence shown here is derived from an EMBL/GenBank/DDBJ whole genome shotgun (WGS) entry which is preliminary data.</text>
</comment>
<keyword evidence="6" id="KW-1185">Reference proteome</keyword>
<organism evidence="5 6">
    <name type="scientific">Leucobacter chromiiresistens</name>
    <dbReference type="NCBI Taxonomy" id="1079994"/>
    <lineage>
        <taxon>Bacteria</taxon>
        <taxon>Bacillati</taxon>
        <taxon>Actinomycetota</taxon>
        <taxon>Actinomycetes</taxon>
        <taxon>Micrococcales</taxon>
        <taxon>Microbacteriaceae</taxon>
        <taxon>Leucobacter</taxon>
    </lineage>
</organism>
<evidence type="ECO:0000256" key="1">
    <source>
        <dbReference type="SAM" id="MobiDB-lite"/>
    </source>
</evidence>
<dbReference type="RefSeq" id="WP_058593302.1">
    <property type="nucleotide sequence ID" value="NZ_LDRK01000018.1"/>
</dbReference>
<sequence>MRKQVLAPERVTFLLSLVAYLRDAGSATVAELAERFSVPPELVRSLVRFLGTAGVPGETLNYQHEDLFDIDWDALEQQDVVSLTRTVAVDDAPRFAPMETAALIAGLQALTGMLGPEDAELARATAAKLGSALGAGAAAPMSVTEGPGDARLPQLVAAIEADRPVAFVYRDASGSDSRRTVRPRSLTQGSGTWYLRAYCFDRAADRTFRVDQMRDISVGRASAAGSERLGDAPASRPTRGAAADAGPPAMTHLIARVSETALAQLAGFDPEVLEQADDGRLRVRIEAWHRGTAVQLVQVLPGDVEIESPESARAAVREWTDRALSAYGA</sequence>
<gene>
    <name evidence="5" type="ORF">NS354_03945</name>
</gene>
<dbReference type="Pfam" id="PF19187">
    <property type="entry name" value="HTH_PafC"/>
    <property type="match status" value="1"/>
</dbReference>
<feature type="region of interest" description="Disordered" evidence="1">
    <location>
        <begin position="222"/>
        <end position="246"/>
    </location>
</feature>
<dbReference type="EMBL" id="LDRK01000018">
    <property type="protein sequence ID" value="KTR86564.1"/>
    <property type="molecule type" value="Genomic_DNA"/>
</dbReference>
<evidence type="ECO:0000313" key="6">
    <source>
        <dbReference type="Proteomes" id="UP000070810"/>
    </source>
</evidence>
<protein>
    <submittedName>
        <fullName evidence="5">DeoR faimly transcriptional regulator</fullName>
    </submittedName>
</protein>
<evidence type="ECO:0000259" key="3">
    <source>
        <dbReference type="Pfam" id="PF19187"/>
    </source>
</evidence>
<dbReference type="PANTHER" id="PTHR34580:SF3">
    <property type="entry name" value="PROTEIN PAFB"/>
    <property type="match status" value="1"/>
</dbReference>
<accession>A0A147EPX3</accession>
<dbReference type="PANTHER" id="PTHR34580">
    <property type="match status" value="1"/>
</dbReference>
<dbReference type="PIRSF" id="PIRSF016838">
    <property type="entry name" value="PafC"/>
    <property type="match status" value="1"/>
</dbReference>
<dbReference type="Proteomes" id="UP000070810">
    <property type="component" value="Unassembled WGS sequence"/>
</dbReference>
<dbReference type="PROSITE" id="PS52050">
    <property type="entry name" value="WYL"/>
    <property type="match status" value="1"/>
</dbReference>
<reference evidence="5 6" key="1">
    <citation type="journal article" date="2016" name="Front. Microbiol.">
        <title>Genomic Resource of Rice Seed Associated Bacteria.</title>
        <authorList>
            <person name="Midha S."/>
            <person name="Bansal K."/>
            <person name="Sharma S."/>
            <person name="Kumar N."/>
            <person name="Patil P.P."/>
            <person name="Chaudhry V."/>
            <person name="Patil P.B."/>
        </authorList>
    </citation>
    <scope>NUCLEOTIDE SEQUENCE [LARGE SCALE GENOMIC DNA]</scope>
    <source>
        <strain evidence="5 6">NS354</strain>
    </source>
</reference>